<reference evidence="3" key="1">
    <citation type="submission" date="2017-04" db="EMBL/GenBank/DDBJ databases">
        <authorList>
            <person name="Varghese N."/>
            <person name="Submissions S."/>
        </authorList>
    </citation>
    <scope>NUCLEOTIDE SEQUENCE [LARGE SCALE GENOMIC DNA]</scope>
    <source>
        <strain evidence="3">B4P</strain>
    </source>
</reference>
<evidence type="ECO:0000313" key="2">
    <source>
        <dbReference type="EMBL" id="SMF42177.1"/>
    </source>
</evidence>
<accession>A0A1X7EXL7</accession>
<protein>
    <submittedName>
        <fullName evidence="2">Abortive infection C-terminus</fullName>
    </submittedName>
</protein>
<keyword evidence="3" id="KW-1185">Reference proteome</keyword>
<evidence type="ECO:0000259" key="1">
    <source>
        <dbReference type="Pfam" id="PF14355"/>
    </source>
</evidence>
<dbReference type="OrthoDB" id="7021751at2"/>
<gene>
    <name evidence="2" type="ORF">SAMN02982989_1980</name>
</gene>
<dbReference type="STRING" id="464029.SAMN02982989_1980"/>
<dbReference type="EMBL" id="FXAF01000006">
    <property type="protein sequence ID" value="SMF42177.1"/>
    <property type="molecule type" value="Genomic_DNA"/>
</dbReference>
<dbReference type="RefSeq" id="WP_085422231.1">
    <property type="nucleotide sequence ID" value="NZ_FXAF01000006.1"/>
</dbReference>
<sequence length="226" mass="24880">MAFVMQQMRAVIERFPDSGNGFRREIEAIEANVETNPHICLGLARGLLESCCKTIQVERGESINQNEGLPARAKREIDRIRLGFDGHPDAPAIETHLTALATGLNDAVAALSRLSNIQGLRHGGAANWANATKRHAALLASAADALSAFLFECHREELHTADEIVLRYEDEPEFNTSIDEQWPVEIAAYRYDASEVLFLLDPDAYKAELAGWKATLAEQPAEGEAQ</sequence>
<feature type="domain" description="Abortive infection protein-like C-terminal" evidence="1">
    <location>
        <begin position="81"/>
        <end position="152"/>
    </location>
</feature>
<dbReference type="InterPro" id="IPR026001">
    <property type="entry name" value="Abi-like_C"/>
</dbReference>
<organism evidence="2 3">
    <name type="scientific">Xaviernesmea oryzae</name>
    <dbReference type="NCBI Taxonomy" id="464029"/>
    <lineage>
        <taxon>Bacteria</taxon>
        <taxon>Pseudomonadati</taxon>
        <taxon>Pseudomonadota</taxon>
        <taxon>Alphaproteobacteria</taxon>
        <taxon>Hyphomicrobiales</taxon>
        <taxon>Rhizobiaceae</taxon>
        <taxon>Rhizobium/Agrobacterium group</taxon>
        <taxon>Xaviernesmea</taxon>
    </lineage>
</organism>
<dbReference type="AlphaFoldDB" id="A0A1X7EXL7"/>
<proteinExistence type="predicted"/>
<name>A0A1X7EXL7_9HYPH</name>
<dbReference type="Pfam" id="PF14355">
    <property type="entry name" value="Abi_C"/>
    <property type="match status" value="1"/>
</dbReference>
<dbReference type="Proteomes" id="UP000192903">
    <property type="component" value="Unassembled WGS sequence"/>
</dbReference>
<evidence type="ECO:0000313" key="3">
    <source>
        <dbReference type="Proteomes" id="UP000192903"/>
    </source>
</evidence>